<keyword evidence="5" id="KW-1003">Cell membrane</keyword>
<keyword evidence="8 12" id="KW-0653">Protein transport</keyword>
<evidence type="ECO:0000256" key="1">
    <source>
        <dbReference type="ARBA" id="ARBA00004429"/>
    </source>
</evidence>
<reference evidence="15 16" key="1">
    <citation type="submission" date="2020-08" db="EMBL/GenBank/DDBJ databases">
        <title>Genomic Encyclopedia of Type Strains, Phase IV (KMG-IV): sequencing the most valuable type-strain genomes for metagenomic binning, comparative biology and taxonomic classification.</title>
        <authorList>
            <person name="Goeker M."/>
        </authorList>
    </citation>
    <scope>NUCLEOTIDE SEQUENCE [LARGE SCALE GENOMIC DNA]</scope>
    <source>
        <strain evidence="15 16">DSM 22975</strain>
    </source>
</reference>
<evidence type="ECO:0000256" key="10">
    <source>
        <dbReference type="ARBA" id="ARBA00023136"/>
    </source>
</evidence>
<keyword evidence="10 13" id="KW-0472">Membrane</keyword>
<dbReference type="RefSeq" id="WP_188025712.1">
    <property type="nucleotide sequence ID" value="NZ_JACHGR010000002.1"/>
</dbReference>
<dbReference type="InterPro" id="IPR050790">
    <property type="entry name" value="ExbB/TolQ_transport"/>
</dbReference>
<evidence type="ECO:0000256" key="7">
    <source>
        <dbReference type="ARBA" id="ARBA00022692"/>
    </source>
</evidence>
<comment type="function">
    <text evidence="11">Involved in the TonB-dependent energy-dependent transport of various receptor-bound substrates. Protects ExbD from proteolytic degradation and functionally stabilizes TonB.</text>
</comment>
<dbReference type="AlphaFoldDB" id="A0A841GAF4"/>
<keyword evidence="9 13" id="KW-1133">Transmembrane helix</keyword>
<keyword evidence="6" id="KW-0997">Cell inner membrane</keyword>
<dbReference type="EMBL" id="JACHGR010000002">
    <property type="protein sequence ID" value="MBB6054919.1"/>
    <property type="molecule type" value="Genomic_DNA"/>
</dbReference>
<evidence type="ECO:0000256" key="4">
    <source>
        <dbReference type="ARBA" id="ARBA00022448"/>
    </source>
</evidence>
<keyword evidence="7 13" id="KW-0812">Transmembrane</keyword>
<comment type="similarity">
    <text evidence="12">Belongs to the exbB/tolQ family.</text>
</comment>
<proteinExistence type="inferred from homology"/>
<evidence type="ECO:0000256" key="6">
    <source>
        <dbReference type="ARBA" id="ARBA00022519"/>
    </source>
</evidence>
<feature type="transmembrane region" description="Helical" evidence="13">
    <location>
        <begin position="20"/>
        <end position="43"/>
    </location>
</feature>
<name>A0A841GAF4_9GAMM</name>
<sequence>MENQPEVTQMGLAHVLTQTTGMGLVPAILLLLMSVATWYWIVLKVYQNWKLRRNTKAFLDAFWACRNLKQVEEQVLKQAKPEPCAELMNSGLQAARQVQNPDQGLVAMGSREEFVLRALRRSVTRSTLRLEAGLTLLASVGSAAPFVGLFGTVWGIYNALIGISVSGQSTLDKVAGPVGEALIMTAFGLAVALPAVLAYNAFVRMNRVYLAELDGFAHDVFALLTTGQAKTASQPAVKAVSRAVVTELQAGEA</sequence>
<feature type="domain" description="MotA/TolQ/ExbB proton channel" evidence="14">
    <location>
        <begin position="83"/>
        <end position="212"/>
    </location>
</feature>
<gene>
    <name evidence="15" type="ORF">HNR75_000791</name>
</gene>
<comment type="caution">
    <text evidence="15">The sequence shown here is derived from an EMBL/GenBank/DDBJ whole genome shotgun (WGS) entry which is preliminary data.</text>
</comment>
<dbReference type="GO" id="GO:0017038">
    <property type="term" value="P:protein import"/>
    <property type="evidence" value="ECO:0007669"/>
    <property type="project" value="TreeGrafter"/>
</dbReference>
<evidence type="ECO:0000256" key="5">
    <source>
        <dbReference type="ARBA" id="ARBA00022475"/>
    </source>
</evidence>
<evidence type="ECO:0000256" key="12">
    <source>
        <dbReference type="RuleBase" id="RU004057"/>
    </source>
</evidence>
<evidence type="ECO:0000256" key="3">
    <source>
        <dbReference type="ARBA" id="ARBA00022093"/>
    </source>
</evidence>
<protein>
    <recommendedName>
        <fullName evidence="3">Biopolymer transport protein ExbB</fullName>
    </recommendedName>
</protein>
<evidence type="ECO:0000256" key="11">
    <source>
        <dbReference type="ARBA" id="ARBA00024816"/>
    </source>
</evidence>
<evidence type="ECO:0000256" key="9">
    <source>
        <dbReference type="ARBA" id="ARBA00022989"/>
    </source>
</evidence>
<evidence type="ECO:0000256" key="8">
    <source>
        <dbReference type="ARBA" id="ARBA00022927"/>
    </source>
</evidence>
<dbReference type="PANTHER" id="PTHR30625:SF14">
    <property type="entry name" value="BIOPOLYMER TRANSPORT PROTEIN EXBB"/>
    <property type="match status" value="1"/>
</dbReference>
<dbReference type="PANTHER" id="PTHR30625">
    <property type="entry name" value="PROTEIN TOLQ"/>
    <property type="match status" value="1"/>
</dbReference>
<keyword evidence="16" id="KW-1185">Reference proteome</keyword>
<evidence type="ECO:0000313" key="15">
    <source>
        <dbReference type="EMBL" id="MBB6054919.1"/>
    </source>
</evidence>
<evidence type="ECO:0000313" key="16">
    <source>
        <dbReference type="Proteomes" id="UP000585721"/>
    </source>
</evidence>
<dbReference type="Pfam" id="PF01618">
    <property type="entry name" value="MotA_ExbB"/>
    <property type="match status" value="1"/>
</dbReference>
<evidence type="ECO:0000259" key="14">
    <source>
        <dbReference type="Pfam" id="PF01618"/>
    </source>
</evidence>
<accession>A0A841GAF4</accession>
<organism evidence="15 16">
    <name type="scientific">Tolumonas osonensis</name>
    <dbReference type="NCBI Taxonomy" id="675874"/>
    <lineage>
        <taxon>Bacteria</taxon>
        <taxon>Pseudomonadati</taxon>
        <taxon>Pseudomonadota</taxon>
        <taxon>Gammaproteobacteria</taxon>
        <taxon>Aeromonadales</taxon>
        <taxon>Aeromonadaceae</taxon>
        <taxon>Tolumonas</taxon>
    </lineage>
</organism>
<comment type="subcellular location">
    <subcellularLocation>
        <location evidence="1">Cell inner membrane</location>
        <topology evidence="1">Multi-pass membrane protein</topology>
    </subcellularLocation>
    <subcellularLocation>
        <location evidence="12">Membrane</location>
        <topology evidence="12">Multi-pass membrane protein</topology>
    </subcellularLocation>
</comment>
<dbReference type="GO" id="GO:0005886">
    <property type="term" value="C:plasma membrane"/>
    <property type="evidence" value="ECO:0007669"/>
    <property type="project" value="UniProtKB-SubCell"/>
</dbReference>
<dbReference type="Proteomes" id="UP000585721">
    <property type="component" value="Unassembled WGS sequence"/>
</dbReference>
<feature type="transmembrane region" description="Helical" evidence="13">
    <location>
        <begin position="181"/>
        <end position="202"/>
    </location>
</feature>
<feature type="transmembrane region" description="Helical" evidence="13">
    <location>
        <begin position="134"/>
        <end position="161"/>
    </location>
</feature>
<evidence type="ECO:0000256" key="13">
    <source>
        <dbReference type="SAM" id="Phobius"/>
    </source>
</evidence>
<keyword evidence="4 12" id="KW-0813">Transport</keyword>
<evidence type="ECO:0000256" key="2">
    <source>
        <dbReference type="ARBA" id="ARBA00011471"/>
    </source>
</evidence>
<comment type="subunit">
    <text evidence="2">The accessory proteins ExbB and ExbD seem to form a complex with TonB.</text>
</comment>
<dbReference type="InterPro" id="IPR002898">
    <property type="entry name" value="MotA_ExbB_proton_chnl"/>
</dbReference>